<gene>
    <name evidence="2" type="ORF">UFOPK1353_00414</name>
</gene>
<organism evidence="2">
    <name type="scientific">freshwater metagenome</name>
    <dbReference type="NCBI Taxonomy" id="449393"/>
    <lineage>
        <taxon>unclassified sequences</taxon>
        <taxon>metagenomes</taxon>
        <taxon>ecological metagenomes</taxon>
    </lineage>
</organism>
<evidence type="ECO:0000313" key="2">
    <source>
        <dbReference type="EMBL" id="CAB4532353.1"/>
    </source>
</evidence>
<sequence>MDFKKTDSHYYEELFEKTAAQAAETLGAHYNYSWKTDPRRMLFAFSRYKFVGKMFEGFDRVLEVGCGDASATRLVQQTVNEVVVTDFDQVFISDIESRQQPEWRLDARVHDMIAGPLQENFDGIFSLDVLEHIEKTNEDTFLKNICISLDEHGTFIVGMPSLESQTYASEASKFGHVNCKSGPELRDLLKKYFHSVFMFSMNDEVVHTGFFPMAHYLIAVCCDKK</sequence>
<dbReference type="InterPro" id="IPR029063">
    <property type="entry name" value="SAM-dependent_MTases_sf"/>
</dbReference>
<dbReference type="AlphaFoldDB" id="A0A6J6B1W4"/>
<protein>
    <submittedName>
        <fullName evidence="2">Unannotated protein</fullName>
    </submittedName>
</protein>
<dbReference type="Pfam" id="PF13649">
    <property type="entry name" value="Methyltransf_25"/>
    <property type="match status" value="1"/>
</dbReference>
<proteinExistence type="predicted"/>
<reference evidence="2" key="1">
    <citation type="submission" date="2020-05" db="EMBL/GenBank/DDBJ databases">
        <authorList>
            <person name="Chiriac C."/>
            <person name="Salcher M."/>
            <person name="Ghai R."/>
            <person name="Kavagutti S V."/>
        </authorList>
    </citation>
    <scope>NUCLEOTIDE SEQUENCE</scope>
</reference>
<dbReference type="CDD" id="cd02440">
    <property type="entry name" value="AdoMet_MTases"/>
    <property type="match status" value="1"/>
</dbReference>
<evidence type="ECO:0000259" key="1">
    <source>
        <dbReference type="Pfam" id="PF13649"/>
    </source>
</evidence>
<dbReference type="InterPro" id="IPR041698">
    <property type="entry name" value="Methyltransf_25"/>
</dbReference>
<accession>A0A6J6B1W4</accession>
<dbReference type="Gene3D" id="3.40.50.150">
    <property type="entry name" value="Vaccinia Virus protein VP39"/>
    <property type="match status" value="1"/>
</dbReference>
<feature type="domain" description="Methyltransferase" evidence="1">
    <location>
        <begin position="61"/>
        <end position="153"/>
    </location>
</feature>
<dbReference type="EMBL" id="CAEZSE010000047">
    <property type="protein sequence ID" value="CAB4532353.1"/>
    <property type="molecule type" value="Genomic_DNA"/>
</dbReference>
<dbReference type="SUPFAM" id="SSF53335">
    <property type="entry name" value="S-adenosyl-L-methionine-dependent methyltransferases"/>
    <property type="match status" value="1"/>
</dbReference>
<name>A0A6J6B1W4_9ZZZZ</name>